<comment type="catalytic activity">
    <reaction evidence="11">
        <text>2-hydroxyoctadecanoate + O2 = 2-oxooctadecanoate + H2O2</text>
        <dbReference type="Rhea" id="RHEA:68964"/>
        <dbReference type="ChEBI" id="CHEBI:15379"/>
        <dbReference type="ChEBI" id="CHEBI:16240"/>
        <dbReference type="ChEBI" id="CHEBI:17162"/>
        <dbReference type="ChEBI" id="CHEBI:76724"/>
    </reaction>
</comment>
<dbReference type="GO" id="GO:0010181">
    <property type="term" value="F:FMN binding"/>
    <property type="evidence" value="ECO:0007669"/>
    <property type="project" value="InterPro"/>
</dbReference>
<dbReference type="RefSeq" id="WP_077719780.1">
    <property type="nucleotide sequence ID" value="NZ_CP019699.1"/>
</dbReference>
<evidence type="ECO:0000256" key="6">
    <source>
        <dbReference type="ARBA" id="ARBA00023002"/>
    </source>
</evidence>
<dbReference type="PANTHER" id="PTHR10578:SF143">
    <property type="entry name" value="FMN-DEPENDENT ALPHA-HYDROXY ACID DEHYDROGENASE PB1A11.03"/>
    <property type="match status" value="1"/>
</dbReference>
<feature type="domain" description="FMN hydroxy acid dehydrogenase" evidence="16">
    <location>
        <begin position="6"/>
        <end position="375"/>
    </location>
</feature>
<comment type="catalytic activity">
    <reaction evidence="9">
        <text>(S)-lactate + O2 = pyruvate + H2O2</text>
        <dbReference type="Rhea" id="RHEA:55868"/>
        <dbReference type="ChEBI" id="CHEBI:15361"/>
        <dbReference type="ChEBI" id="CHEBI:15379"/>
        <dbReference type="ChEBI" id="CHEBI:16240"/>
        <dbReference type="ChEBI" id="CHEBI:16651"/>
    </reaction>
    <physiologicalReaction direction="left-to-right" evidence="9">
        <dbReference type="Rhea" id="RHEA:55869"/>
    </physiologicalReaction>
</comment>
<evidence type="ECO:0000256" key="13">
    <source>
        <dbReference type="ARBA" id="ARBA00079803"/>
    </source>
</evidence>
<feature type="binding site" evidence="15">
    <location>
        <position position="246"/>
    </location>
    <ligand>
        <name>FMN</name>
        <dbReference type="ChEBI" id="CHEBI:58210"/>
    </ligand>
</feature>
<dbReference type="Proteomes" id="UP000188603">
    <property type="component" value="Chromosome"/>
</dbReference>
<dbReference type="OrthoDB" id="9770452at2"/>
<feature type="binding site" evidence="15">
    <location>
        <position position="164"/>
    </location>
    <ligand>
        <name>FMN</name>
        <dbReference type="ChEBI" id="CHEBI:58210"/>
    </ligand>
</feature>
<feature type="active site" description="Proton acceptor" evidence="14">
    <location>
        <position position="270"/>
    </location>
</feature>
<comment type="catalytic activity">
    <reaction evidence="1">
        <text>a (2S)-2-hydroxycarboxylate + O2 = a 2-oxocarboxylate + H2O2</text>
        <dbReference type="Rhea" id="RHEA:16789"/>
        <dbReference type="ChEBI" id="CHEBI:15379"/>
        <dbReference type="ChEBI" id="CHEBI:16240"/>
        <dbReference type="ChEBI" id="CHEBI:35179"/>
        <dbReference type="ChEBI" id="CHEBI:58123"/>
        <dbReference type="EC" id="1.1.3.15"/>
    </reaction>
</comment>
<dbReference type="SUPFAM" id="SSF51395">
    <property type="entry name" value="FMN-linked oxidoreductases"/>
    <property type="match status" value="1"/>
</dbReference>
<evidence type="ECO:0000256" key="8">
    <source>
        <dbReference type="ARBA" id="ARBA00029513"/>
    </source>
</evidence>
<dbReference type="AlphaFoldDB" id="A0A1U9K7C0"/>
<keyword evidence="18" id="KW-1185">Reference proteome</keyword>
<comment type="catalytic activity">
    <reaction evidence="10">
        <text>mandelate + O2 = phenylglyoxylate + H2O2</text>
        <dbReference type="Rhea" id="RHEA:68968"/>
        <dbReference type="ChEBI" id="CHEBI:15379"/>
        <dbReference type="ChEBI" id="CHEBI:16240"/>
        <dbReference type="ChEBI" id="CHEBI:25147"/>
        <dbReference type="ChEBI" id="CHEBI:36656"/>
    </reaction>
</comment>
<feature type="binding site" evidence="15">
    <location>
        <position position="114"/>
    </location>
    <ligand>
        <name>FMN</name>
        <dbReference type="ChEBI" id="CHEBI:58210"/>
    </ligand>
</feature>
<dbReference type="STRING" id="1471761.B0W44_09070"/>
<protein>
    <recommendedName>
        <fullName evidence="8">L-lactate oxidase</fullName>
        <ecNumber evidence="3">1.1.3.15</ecNumber>
    </recommendedName>
    <alternativeName>
        <fullName evidence="13">(S)-2-hydroxy-acid oxidase</fullName>
    </alternativeName>
</protein>
<evidence type="ECO:0000313" key="18">
    <source>
        <dbReference type="Proteomes" id="UP000188603"/>
    </source>
</evidence>
<dbReference type="PIRSF" id="PIRSF000138">
    <property type="entry name" value="Al-hdrx_acd_dh"/>
    <property type="match status" value="1"/>
</dbReference>
<dbReference type="InterPro" id="IPR008259">
    <property type="entry name" value="FMN_hydac_DH_AS"/>
</dbReference>
<dbReference type="PROSITE" id="PS00557">
    <property type="entry name" value="FMN_HYDROXY_ACID_DH_1"/>
    <property type="match status" value="1"/>
</dbReference>
<evidence type="ECO:0000256" key="14">
    <source>
        <dbReference type="PIRSR" id="PIRSR000138-1"/>
    </source>
</evidence>
<keyword evidence="6" id="KW-0560">Oxidoreductase</keyword>
<evidence type="ECO:0000256" key="11">
    <source>
        <dbReference type="ARBA" id="ARBA00050773"/>
    </source>
</evidence>
<evidence type="ECO:0000256" key="5">
    <source>
        <dbReference type="ARBA" id="ARBA00022643"/>
    </source>
</evidence>
<dbReference type="KEGG" id="ntr:B0W44_09070"/>
<dbReference type="Pfam" id="PF01070">
    <property type="entry name" value="FMN_dh"/>
    <property type="match status" value="1"/>
</dbReference>
<sequence length="387" mass="41892">MSPVEKHLPFPYSYADWKQRAKQAIDREAFTYVASGAGSEQTMKANEEAFNRWRLLPQVLTDVTHRDMSVSLWGQAMATPFLLAPIGMQGIVHPDGELASARAAKALGVPFIASTVSTFTLEQIASELGASPHWFQLYWSNDMDVTKSLVQRAEAAGYSAIVITVDTALLGWRERDLSTGYSPLKLGMGSANFFHDPVFREKLTKPPEVDRKAALEHLLNIVFHPGLTWGDLASLREITPLPILLKGVLHPDDASLALDCGVDGLIVSNHGGRQLDGAVAALDALQPVCDIVQNRIPVLFDSGVRRGPDVIKAIAMGADAVLLGRPYIYGLAAGGEAGVRHVLQHLISDIDVSLALTGKRTIRELNRSVIVKSNAHDTGPVSQPDVS</sequence>
<evidence type="ECO:0000256" key="2">
    <source>
        <dbReference type="ARBA" id="ARBA00001917"/>
    </source>
</evidence>
<feature type="binding site" evidence="15">
    <location>
        <begin position="301"/>
        <end position="305"/>
    </location>
    <ligand>
        <name>FMN</name>
        <dbReference type="ChEBI" id="CHEBI:58210"/>
    </ligand>
</feature>
<feature type="binding site" evidence="15">
    <location>
        <position position="270"/>
    </location>
    <ligand>
        <name>glyoxylate</name>
        <dbReference type="ChEBI" id="CHEBI:36655"/>
    </ligand>
</feature>
<dbReference type="EMBL" id="CP019699">
    <property type="protein sequence ID" value="AQS55920.1"/>
    <property type="molecule type" value="Genomic_DNA"/>
</dbReference>
<feature type="binding site" evidence="15">
    <location>
        <begin position="85"/>
        <end position="87"/>
    </location>
    <ligand>
        <name>FMN</name>
        <dbReference type="ChEBI" id="CHEBI:58210"/>
    </ligand>
</feature>
<feature type="binding site" evidence="15">
    <location>
        <position position="32"/>
    </location>
    <ligand>
        <name>glyoxylate</name>
        <dbReference type="ChEBI" id="CHEBI:36655"/>
    </ligand>
</feature>
<comment type="catalytic activity">
    <reaction evidence="12">
        <text>2-hydroxyoctanoate + O2 = 2-oxooctanoate + H2O2</text>
        <dbReference type="Rhea" id="RHEA:67940"/>
        <dbReference type="ChEBI" id="CHEBI:15379"/>
        <dbReference type="ChEBI" id="CHEBI:16240"/>
        <dbReference type="ChEBI" id="CHEBI:133514"/>
        <dbReference type="ChEBI" id="CHEBI:176689"/>
    </reaction>
</comment>
<evidence type="ECO:0000259" key="16">
    <source>
        <dbReference type="PROSITE" id="PS51349"/>
    </source>
</evidence>
<evidence type="ECO:0000256" key="15">
    <source>
        <dbReference type="PIRSR" id="PIRSR000138-2"/>
    </source>
</evidence>
<feature type="binding site" evidence="15">
    <location>
        <position position="138"/>
    </location>
    <ligand>
        <name>glyoxylate</name>
        <dbReference type="ChEBI" id="CHEBI:36655"/>
    </ligand>
</feature>
<evidence type="ECO:0000313" key="17">
    <source>
        <dbReference type="EMBL" id="AQS55920.1"/>
    </source>
</evidence>
<dbReference type="FunFam" id="3.20.20.70:FF:000029">
    <property type="entry name" value="L-lactate dehydrogenase"/>
    <property type="match status" value="1"/>
</dbReference>
<feature type="binding site" evidence="15">
    <location>
        <position position="273"/>
    </location>
    <ligand>
        <name>glyoxylate</name>
        <dbReference type="ChEBI" id="CHEBI:36655"/>
    </ligand>
</feature>
<evidence type="ECO:0000256" key="3">
    <source>
        <dbReference type="ARBA" id="ARBA00013087"/>
    </source>
</evidence>
<comment type="similarity">
    <text evidence="7">Belongs to the FMN-dependent alpha-hydroxy acid dehydrogenase family.</text>
</comment>
<dbReference type="InterPro" id="IPR000262">
    <property type="entry name" value="FMN-dep_DH"/>
</dbReference>
<evidence type="ECO:0000256" key="12">
    <source>
        <dbReference type="ARBA" id="ARBA00052949"/>
    </source>
</evidence>
<evidence type="ECO:0000256" key="4">
    <source>
        <dbReference type="ARBA" id="ARBA00022630"/>
    </source>
</evidence>
<dbReference type="InterPro" id="IPR013785">
    <property type="entry name" value="Aldolase_TIM"/>
</dbReference>
<gene>
    <name evidence="17" type="ORF">B0W44_09070</name>
</gene>
<dbReference type="PANTHER" id="PTHR10578">
    <property type="entry name" value="S -2-HYDROXY-ACID OXIDASE-RELATED"/>
    <property type="match status" value="1"/>
</dbReference>
<dbReference type="GO" id="GO:0003973">
    <property type="term" value="F:(S)-2-hydroxy-acid oxidase activity"/>
    <property type="evidence" value="ECO:0007669"/>
    <property type="project" value="UniProtKB-EC"/>
</dbReference>
<dbReference type="EC" id="1.1.3.15" evidence="3"/>
<accession>A0A1U9K7C0</accession>
<dbReference type="InterPro" id="IPR037396">
    <property type="entry name" value="FMN_HAD"/>
</dbReference>
<reference evidence="17 18" key="1">
    <citation type="journal article" date="2015" name="Int. J. Syst. Evol. Microbiol.">
        <title>Novibacillus thermophilus gen. nov., sp. nov., a Gram-staining-negative and moderately thermophilic member of the family Thermoactinomycetaceae.</title>
        <authorList>
            <person name="Yang G."/>
            <person name="Chen J."/>
            <person name="Zhou S."/>
        </authorList>
    </citation>
    <scope>NUCLEOTIDE SEQUENCE [LARGE SCALE GENOMIC DNA]</scope>
    <source>
        <strain evidence="17 18">SG-1</strain>
    </source>
</reference>
<evidence type="ECO:0000256" key="7">
    <source>
        <dbReference type="ARBA" id="ARBA00024042"/>
    </source>
</evidence>
<organism evidence="17 18">
    <name type="scientific">Novibacillus thermophilus</name>
    <dbReference type="NCBI Taxonomy" id="1471761"/>
    <lineage>
        <taxon>Bacteria</taxon>
        <taxon>Bacillati</taxon>
        <taxon>Bacillota</taxon>
        <taxon>Bacilli</taxon>
        <taxon>Bacillales</taxon>
        <taxon>Thermoactinomycetaceae</taxon>
        <taxon>Novibacillus</taxon>
    </lineage>
</organism>
<evidence type="ECO:0000256" key="1">
    <source>
        <dbReference type="ARBA" id="ARBA00000616"/>
    </source>
</evidence>
<proteinExistence type="inferred from homology"/>
<dbReference type="InterPro" id="IPR012133">
    <property type="entry name" value="Alpha-hydoxy_acid_DH_FMN"/>
</dbReference>
<feature type="binding site" evidence="15">
    <location>
        <position position="173"/>
    </location>
    <ligand>
        <name>glyoxylate</name>
        <dbReference type="ChEBI" id="CHEBI:36655"/>
    </ligand>
</feature>
<comment type="cofactor">
    <cofactor evidence="2">
        <name>FMN</name>
        <dbReference type="ChEBI" id="CHEBI:58210"/>
    </cofactor>
</comment>
<evidence type="ECO:0000256" key="9">
    <source>
        <dbReference type="ARBA" id="ARBA00048754"/>
    </source>
</evidence>
<feature type="binding site" evidence="15">
    <location>
        <position position="268"/>
    </location>
    <ligand>
        <name>FMN</name>
        <dbReference type="ChEBI" id="CHEBI:58210"/>
    </ligand>
</feature>
<evidence type="ECO:0000256" key="10">
    <source>
        <dbReference type="ARBA" id="ARBA00050549"/>
    </source>
</evidence>
<name>A0A1U9K7C0_9BACL</name>
<keyword evidence="5 15" id="KW-0288">FMN</keyword>
<feature type="binding site" evidence="15">
    <location>
        <begin position="324"/>
        <end position="325"/>
    </location>
    <ligand>
        <name>FMN</name>
        <dbReference type="ChEBI" id="CHEBI:58210"/>
    </ligand>
</feature>
<dbReference type="PROSITE" id="PS51349">
    <property type="entry name" value="FMN_HYDROXY_ACID_DH_2"/>
    <property type="match status" value="1"/>
</dbReference>
<dbReference type="Gene3D" id="3.20.20.70">
    <property type="entry name" value="Aldolase class I"/>
    <property type="match status" value="1"/>
</dbReference>
<feature type="binding site" evidence="15">
    <location>
        <position position="136"/>
    </location>
    <ligand>
        <name>FMN</name>
        <dbReference type="ChEBI" id="CHEBI:58210"/>
    </ligand>
</feature>
<keyword evidence="4 15" id="KW-0285">Flavoprotein</keyword>